<gene>
    <name evidence="2" type="ORF">GCM10023220_66980</name>
</gene>
<name>A0ABP9D6X7_9ACTN</name>
<feature type="compositionally biased region" description="Polar residues" evidence="1">
    <location>
        <begin position="13"/>
        <end position="28"/>
    </location>
</feature>
<evidence type="ECO:0000256" key="1">
    <source>
        <dbReference type="SAM" id="MobiDB-lite"/>
    </source>
</evidence>
<feature type="region of interest" description="Disordered" evidence="1">
    <location>
        <begin position="1"/>
        <end position="74"/>
    </location>
</feature>
<proteinExistence type="predicted"/>
<protein>
    <submittedName>
        <fullName evidence="2">Uncharacterized protein</fullName>
    </submittedName>
</protein>
<keyword evidence="3" id="KW-1185">Reference proteome</keyword>
<comment type="caution">
    <text evidence="2">The sequence shown here is derived from an EMBL/GenBank/DDBJ whole genome shotgun (WGS) entry which is preliminary data.</text>
</comment>
<dbReference type="Proteomes" id="UP001501265">
    <property type="component" value="Unassembled WGS sequence"/>
</dbReference>
<sequence>MSAYERLMAESLPTGTFGRSQPAQSRSTAPAPAWTPEEQAAHRAELEAALAETRGPRRPRLRVIDGTAANPSPNTCTCARCGNPASRAVHRTEEGTAA</sequence>
<evidence type="ECO:0000313" key="3">
    <source>
        <dbReference type="Proteomes" id="UP001501265"/>
    </source>
</evidence>
<reference evidence="3" key="1">
    <citation type="journal article" date="2019" name="Int. J. Syst. Evol. Microbiol.">
        <title>The Global Catalogue of Microorganisms (GCM) 10K type strain sequencing project: providing services to taxonomists for standard genome sequencing and annotation.</title>
        <authorList>
            <consortium name="The Broad Institute Genomics Platform"/>
            <consortium name="The Broad Institute Genome Sequencing Center for Infectious Disease"/>
            <person name="Wu L."/>
            <person name="Ma J."/>
        </authorList>
    </citation>
    <scope>NUCLEOTIDE SEQUENCE [LARGE SCALE GENOMIC DNA]</scope>
    <source>
        <strain evidence="3">JCM 18081</strain>
    </source>
</reference>
<dbReference type="EMBL" id="BAABIG010000089">
    <property type="protein sequence ID" value="GAA4823889.1"/>
    <property type="molecule type" value="Genomic_DNA"/>
</dbReference>
<evidence type="ECO:0000313" key="2">
    <source>
        <dbReference type="EMBL" id="GAA4823889.1"/>
    </source>
</evidence>
<dbReference type="RefSeq" id="WP_345624449.1">
    <property type="nucleotide sequence ID" value="NZ_BAABIG010000089.1"/>
</dbReference>
<organism evidence="2 3">
    <name type="scientific">Streptomyces ziwulingensis</name>
    <dbReference type="NCBI Taxonomy" id="1045501"/>
    <lineage>
        <taxon>Bacteria</taxon>
        <taxon>Bacillati</taxon>
        <taxon>Actinomycetota</taxon>
        <taxon>Actinomycetes</taxon>
        <taxon>Kitasatosporales</taxon>
        <taxon>Streptomycetaceae</taxon>
        <taxon>Streptomyces</taxon>
    </lineage>
</organism>
<accession>A0ABP9D6X7</accession>